<protein>
    <submittedName>
        <fullName evidence="2">Uncharacterized protein</fullName>
    </submittedName>
</protein>
<keyword evidence="1" id="KW-0472">Membrane</keyword>
<keyword evidence="1" id="KW-0812">Transmembrane</keyword>
<keyword evidence="1" id="KW-1133">Transmembrane helix</keyword>
<dbReference type="EMBL" id="CAXLJM020000019">
    <property type="protein sequence ID" value="CAL8084916.1"/>
    <property type="molecule type" value="Genomic_DNA"/>
</dbReference>
<dbReference type="Proteomes" id="UP001642540">
    <property type="component" value="Unassembled WGS sequence"/>
</dbReference>
<evidence type="ECO:0000256" key="1">
    <source>
        <dbReference type="SAM" id="Phobius"/>
    </source>
</evidence>
<name>A0ABP1Q101_9HEXA</name>
<proteinExistence type="predicted"/>
<comment type="caution">
    <text evidence="2">The sequence shown here is derived from an EMBL/GenBank/DDBJ whole genome shotgun (WGS) entry which is preliminary data.</text>
</comment>
<feature type="transmembrane region" description="Helical" evidence="1">
    <location>
        <begin position="296"/>
        <end position="313"/>
    </location>
</feature>
<feature type="transmembrane region" description="Helical" evidence="1">
    <location>
        <begin position="253"/>
        <end position="275"/>
    </location>
</feature>
<evidence type="ECO:0000313" key="2">
    <source>
        <dbReference type="EMBL" id="CAL8084916.1"/>
    </source>
</evidence>
<evidence type="ECO:0000313" key="3">
    <source>
        <dbReference type="Proteomes" id="UP001642540"/>
    </source>
</evidence>
<accession>A0ABP1Q101</accession>
<reference evidence="2 3" key="1">
    <citation type="submission" date="2024-08" db="EMBL/GenBank/DDBJ databases">
        <authorList>
            <person name="Cucini C."/>
            <person name="Frati F."/>
        </authorList>
    </citation>
    <scope>NUCLEOTIDE SEQUENCE [LARGE SCALE GENOMIC DNA]</scope>
</reference>
<keyword evidence="3" id="KW-1185">Reference proteome</keyword>
<organism evidence="2 3">
    <name type="scientific">Orchesella dallaii</name>
    <dbReference type="NCBI Taxonomy" id="48710"/>
    <lineage>
        <taxon>Eukaryota</taxon>
        <taxon>Metazoa</taxon>
        <taxon>Ecdysozoa</taxon>
        <taxon>Arthropoda</taxon>
        <taxon>Hexapoda</taxon>
        <taxon>Collembola</taxon>
        <taxon>Entomobryomorpha</taxon>
        <taxon>Entomobryoidea</taxon>
        <taxon>Orchesellidae</taxon>
        <taxon>Orchesellinae</taxon>
        <taxon>Orchesella</taxon>
    </lineage>
</organism>
<gene>
    <name evidence="2" type="ORF">ODALV1_LOCUS5946</name>
</gene>
<sequence>MILPRQPVPYENLSELVQDKFTIYSRGKFERREPNLNQRRIMIYRRPLSEDITYDKTRNYITDGPQSGRNFKIASEIRSVLNNVVDFLGQNRSVKEKKLYQQLETNTTLIAGLDSIVRDAYEQLWPRNKSAILGYDWKLFNIDAENFVNRQQQGILNALIEQCNNTALILPRVEANRLARKVQNKHLGLVHIGKENYYAWDYLIYFIGHVPPFVVDGIRTMQWTGIANKLVEFAASSYKPAPYSPTLPTRATMSGNVAVIFAILAVGLVIALLAFSVELHTFTLKFLCRIESEIRITWMWFLSCINLFTYVRRTNVNPFVGEP</sequence>